<proteinExistence type="predicted"/>
<accession>A0A0D3AG95</accession>
<dbReference type="AlphaFoldDB" id="A0A0D3AG95"/>
<evidence type="ECO:0000313" key="1">
    <source>
        <dbReference type="EnsemblPlants" id="Bo20271s010.1"/>
    </source>
</evidence>
<dbReference type="HOGENOM" id="CLU_2892617_0_0_1"/>
<dbReference type="Gramene" id="Bo20271s010.1">
    <property type="protein sequence ID" value="Bo20271s010.1"/>
    <property type="gene ID" value="Bo20271s010"/>
</dbReference>
<dbReference type="Proteomes" id="UP000032141">
    <property type="component" value="Unassembled WGS sequence"/>
</dbReference>
<evidence type="ECO:0000313" key="2">
    <source>
        <dbReference type="Proteomes" id="UP000032141"/>
    </source>
</evidence>
<sequence>CESKGHWSQVCRTPRHLCQLYQESIKGKAKEVNLNEHLVGTTSTYLESSDFMGDFDEATHQNN</sequence>
<organism evidence="1 2">
    <name type="scientific">Brassica oleracea var. oleracea</name>
    <dbReference type="NCBI Taxonomy" id="109376"/>
    <lineage>
        <taxon>Eukaryota</taxon>
        <taxon>Viridiplantae</taxon>
        <taxon>Streptophyta</taxon>
        <taxon>Embryophyta</taxon>
        <taxon>Tracheophyta</taxon>
        <taxon>Spermatophyta</taxon>
        <taxon>Magnoliopsida</taxon>
        <taxon>eudicotyledons</taxon>
        <taxon>Gunneridae</taxon>
        <taxon>Pentapetalae</taxon>
        <taxon>rosids</taxon>
        <taxon>malvids</taxon>
        <taxon>Brassicales</taxon>
        <taxon>Brassicaceae</taxon>
        <taxon>Brassiceae</taxon>
        <taxon>Brassica</taxon>
    </lineage>
</organism>
<protein>
    <submittedName>
        <fullName evidence="1">Uncharacterized protein</fullName>
    </submittedName>
</protein>
<keyword evidence="2" id="KW-1185">Reference proteome</keyword>
<dbReference type="PANTHER" id="PTHR33325:SF12">
    <property type="entry name" value="ZINC FINGER, CCHC-TYPE-RELATED"/>
    <property type="match status" value="1"/>
</dbReference>
<dbReference type="EnsemblPlants" id="Bo20271s010.1">
    <property type="protein sequence ID" value="Bo20271s010.1"/>
    <property type="gene ID" value="Bo20271s010"/>
</dbReference>
<reference evidence="1" key="2">
    <citation type="submission" date="2015-06" db="UniProtKB">
        <authorList>
            <consortium name="EnsemblPlants"/>
        </authorList>
    </citation>
    <scope>IDENTIFICATION</scope>
</reference>
<name>A0A0D3AG95_BRAOL</name>
<dbReference type="PANTHER" id="PTHR33325">
    <property type="entry name" value="ZINC FINGER, CCHC-TYPE-RELATED"/>
    <property type="match status" value="1"/>
</dbReference>
<reference evidence="1" key="1">
    <citation type="journal article" date="2014" name="Genome Biol.">
        <title>Transcriptome and methylome profiling reveals relics of genome dominance in the mesopolyploid Brassica oleracea.</title>
        <authorList>
            <person name="Parkin I.A."/>
            <person name="Koh C."/>
            <person name="Tang H."/>
            <person name="Robinson S.J."/>
            <person name="Kagale S."/>
            <person name="Clarke W.E."/>
            <person name="Town C.D."/>
            <person name="Nixon J."/>
            <person name="Krishnakumar V."/>
            <person name="Bidwell S.L."/>
            <person name="Denoeud F."/>
            <person name="Belcram H."/>
            <person name="Links M.G."/>
            <person name="Just J."/>
            <person name="Clarke C."/>
            <person name="Bender T."/>
            <person name="Huebert T."/>
            <person name="Mason A.S."/>
            <person name="Pires J.C."/>
            <person name="Barker G."/>
            <person name="Moore J."/>
            <person name="Walley P.G."/>
            <person name="Manoli S."/>
            <person name="Batley J."/>
            <person name="Edwards D."/>
            <person name="Nelson M.N."/>
            <person name="Wang X."/>
            <person name="Paterson A.H."/>
            <person name="King G."/>
            <person name="Bancroft I."/>
            <person name="Chalhoub B."/>
            <person name="Sharpe A.G."/>
        </authorList>
    </citation>
    <scope>NUCLEOTIDE SEQUENCE [LARGE SCALE GENOMIC DNA]</scope>
    <source>
        <strain evidence="1">cv. TO1000</strain>
    </source>
</reference>